<evidence type="ECO:0000256" key="4">
    <source>
        <dbReference type="PIRSR" id="PIRSR001227-2"/>
    </source>
</evidence>
<evidence type="ECO:0000256" key="5">
    <source>
        <dbReference type="SAM" id="Phobius"/>
    </source>
</evidence>
<dbReference type="Gene3D" id="1.10.1400.10">
    <property type="match status" value="1"/>
</dbReference>
<dbReference type="PATRIC" id="fig|1367847.3.peg.1860"/>
<dbReference type="EMBL" id="CP006650">
    <property type="protein sequence ID" value="AGT08973.1"/>
    <property type="molecule type" value="Genomic_DNA"/>
</dbReference>
<dbReference type="RefSeq" id="WP_020950611.1">
    <property type="nucleotide sequence ID" value="NC_022041.1"/>
</dbReference>
<dbReference type="GO" id="GO:0046872">
    <property type="term" value="F:metal ion binding"/>
    <property type="evidence" value="ECO:0007669"/>
    <property type="project" value="UniProtKB-KW"/>
</dbReference>
<keyword evidence="2 6" id="KW-0378">Hydrolase</keyword>
<dbReference type="Gene3D" id="3.60.20.10">
    <property type="entry name" value="Glutamine Phosphoribosylpyrophosphate, subunit 1, domain 1"/>
    <property type="match status" value="1"/>
</dbReference>
<dbReference type="Pfam" id="PF01804">
    <property type="entry name" value="Penicil_amidase"/>
    <property type="match status" value="1"/>
</dbReference>
<reference evidence="6 7" key="1">
    <citation type="journal article" date="2014" name="BMC Genomics">
        <title>Architecture and functions of a multipartite genome of the methylotrophic bacterium Paracoccus aminophilus JCM 7686, containing primary and secondary chromids.</title>
        <authorList>
            <person name="Dziewit L."/>
            <person name="Czarnecki J."/>
            <person name="Wibberg D."/>
            <person name="Radlinska M."/>
            <person name="Mrozek P."/>
            <person name="Szymczak M."/>
            <person name="Schluter A."/>
            <person name="Puhler A."/>
            <person name="Bartosik D."/>
        </authorList>
    </citation>
    <scope>NUCLEOTIDE SEQUENCE [LARGE SCALE GENOMIC DNA]</scope>
    <source>
        <strain evidence="6">JCM 7686</strain>
    </source>
</reference>
<proteinExistence type="inferred from homology"/>
<dbReference type="GO" id="GO:0017000">
    <property type="term" value="P:antibiotic biosynthetic process"/>
    <property type="evidence" value="ECO:0007669"/>
    <property type="project" value="InterPro"/>
</dbReference>
<keyword evidence="3" id="KW-0865">Zymogen</keyword>
<dbReference type="PANTHER" id="PTHR34218">
    <property type="entry name" value="PEPTIDASE S45 PENICILLIN AMIDASE"/>
    <property type="match status" value="1"/>
</dbReference>
<dbReference type="HOGENOM" id="CLU_011790_0_1_5"/>
<dbReference type="Proteomes" id="UP000015480">
    <property type="component" value="Chromosome"/>
</dbReference>
<keyword evidence="4" id="KW-0479">Metal-binding</keyword>
<dbReference type="KEGG" id="pami:JCM7686_1872"/>
<feature type="binding site" evidence="4">
    <location>
        <position position="195"/>
    </location>
    <ligand>
        <name>Ca(2+)</name>
        <dbReference type="ChEBI" id="CHEBI:29108"/>
    </ligand>
</feature>
<dbReference type="PANTHER" id="PTHR34218:SF4">
    <property type="entry name" value="ACYL-HOMOSERINE LACTONE ACYLASE QUIP"/>
    <property type="match status" value="1"/>
</dbReference>
<dbReference type="SUPFAM" id="SSF56235">
    <property type="entry name" value="N-terminal nucleophile aminohydrolases (Ntn hydrolases)"/>
    <property type="match status" value="1"/>
</dbReference>
<sequence length="820" mass="88564">MLTLFRWMVRLTVGLMVVGIVLVLLAWYFAIRSLPDYNGSYEVAGIAQPVEIVRTTEDVPHIFGQSDHDVFFALGLAHAQDRLFQMTVLRRAAQGRLSEIYGAGAFASDDLARRLGLYRNAVASVAAQDPATKEALEAYAAGVNAWIEQVNLGARGRGAPEFFLYPDDISYWEPADSLAILKLLAATSTVQLRREVMRARLSLTEPKRGQELLAAPYEPAIPTYASLFPGAKLMPPERALPPYDWVTGLAGFMAPASGASANGWAASSARTAGAGALLANDPQFALTAPGLWYLARLELQSGGVIGGTIPGIPAILSGRNGAMAWGLTPAQIDDQDLFIEEVQPGEASRYRGDAGWTDFATRNEVIRVKDQKDQVITLRDTANGPVIPGGHFGIASILPPGHVAALSWTGGQVGDTTMSALVGLMHAKTRSEAAATLQGVVAPALTYTLADRDGIGQTLAGAIPKRPATHATLGRMPTPGWDLANRWQGTEPAPAELTDLNPEKGIVATTGAGPVIAHGHPLGYDGIDDRRLSRLNLLIDSREVHSRDSFIAAQNDMVSPLARDLLPLIAADLWYSGEPAAPGTPERQRQDALSLLANWDGSMNEYLPEPLIYSAWMRQLQDRLIRDDLGPMADDFTHLYPDFIERVFRDVNGASAWCDIRQSTATVTCPTIARQALDQAIFDLTARFGPDVRSWRWGDVHRARHVHPALGDLRGLSYVVNLIQPTSGDDSTVARASMRGTGPNPWMNVTGAAYRGVYDLADPDSSVFVISTGQSGHPLSRHYDDMAELWRRGEYVGMSLDPALARAAAVGVTRLEPAPR</sequence>
<evidence type="ECO:0000313" key="7">
    <source>
        <dbReference type="Proteomes" id="UP000015480"/>
    </source>
</evidence>
<keyword evidence="5" id="KW-0812">Transmembrane</keyword>
<name>S5YBZ7_PARAH</name>
<dbReference type="EC" id="3.5.1.11" evidence="6"/>
<dbReference type="InterPro" id="IPR043147">
    <property type="entry name" value="Penicillin_amidase_A-knob"/>
</dbReference>
<dbReference type="OrthoDB" id="9760084at2"/>
<protein>
    <submittedName>
        <fullName evidence="6">Penicillin amidase</fullName>
        <ecNumber evidence="6">3.5.1.11</ecNumber>
    </submittedName>
</protein>
<feature type="binding site" evidence="4">
    <location>
        <position position="333"/>
    </location>
    <ligand>
        <name>Ca(2+)</name>
        <dbReference type="ChEBI" id="CHEBI:29108"/>
    </ligand>
</feature>
<dbReference type="InterPro" id="IPR023343">
    <property type="entry name" value="Penicillin_amidase_dom1"/>
</dbReference>
<keyword evidence="5" id="KW-0472">Membrane</keyword>
<feature type="binding site" evidence="4">
    <location>
        <position position="336"/>
    </location>
    <ligand>
        <name>Ca(2+)</name>
        <dbReference type="ChEBI" id="CHEBI:29108"/>
    </ligand>
</feature>
<dbReference type="Gene3D" id="1.10.439.10">
    <property type="entry name" value="Penicillin Amidohydrolase, domain 1"/>
    <property type="match status" value="1"/>
</dbReference>
<dbReference type="InterPro" id="IPR029055">
    <property type="entry name" value="Ntn_hydrolases_N"/>
</dbReference>
<feature type="transmembrane region" description="Helical" evidence="5">
    <location>
        <begin position="7"/>
        <end position="30"/>
    </location>
</feature>
<dbReference type="PIRSF" id="PIRSF001227">
    <property type="entry name" value="Pen_acylase"/>
    <property type="match status" value="1"/>
</dbReference>
<dbReference type="AlphaFoldDB" id="S5YBZ7"/>
<organism evidence="6 7">
    <name type="scientific">Paracoccus aminophilus JCM 7686</name>
    <dbReference type="NCBI Taxonomy" id="1367847"/>
    <lineage>
        <taxon>Bacteria</taxon>
        <taxon>Pseudomonadati</taxon>
        <taxon>Pseudomonadota</taxon>
        <taxon>Alphaproteobacteria</taxon>
        <taxon>Rhodobacterales</taxon>
        <taxon>Paracoccaceae</taxon>
        <taxon>Paracoccus</taxon>
    </lineage>
</organism>
<keyword evidence="4" id="KW-0106">Calcium</keyword>
<dbReference type="InterPro" id="IPR043146">
    <property type="entry name" value="Penicillin_amidase_N_B-knob"/>
</dbReference>
<evidence type="ECO:0000313" key="6">
    <source>
        <dbReference type="EMBL" id="AGT08973.1"/>
    </source>
</evidence>
<dbReference type="CDD" id="cd03747">
    <property type="entry name" value="Ntn_PGA_like"/>
    <property type="match status" value="1"/>
</dbReference>
<dbReference type="InterPro" id="IPR002692">
    <property type="entry name" value="S45"/>
</dbReference>
<dbReference type="STRING" id="1367847.JCM7686_1872"/>
<accession>S5YBZ7</accession>
<comment type="similarity">
    <text evidence="1">Belongs to the peptidase S45 family.</text>
</comment>
<evidence type="ECO:0000256" key="3">
    <source>
        <dbReference type="ARBA" id="ARBA00023145"/>
    </source>
</evidence>
<dbReference type="GO" id="GO:0008953">
    <property type="term" value="F:penicillin amidase activity"/>
    <property type="evidence" value="ECO:0007669"/>
    <property type="project" value="UniProtKB-EC"/>
</dbReference>
<comment type="cofactor">
    <cofactor evidence="4">
        <name>Ca(2+)</name>
        <dbReference type="ChEBI" id="CHEBI:29108"/>
    </cofactor>
    <text evidence="4">Binds 1 Ca(2+) ion per dimer.</text>
</comment>
<evidence type="ECO:0000256" key="2">
    <source>
        <dbReference type="ARBA" id="ARBA00022801"/>
    </source>
</evidence>
<evidence type="ECO:0000256" key="1">
    <source>
        <dbReference type="ARBA" id="ARBA00006586"/>
    </source>
</evidence>
<keyword evidence="7" id="KW-1185">Reference proteome</keyword>
<gene>
    <name evidence="6" type="ORF">JCM7686_1872</name>
</gene>
<dbReference type="InterPro" id="IPR014395">
    <property type="entry name" value="Pen/GL7ACA/AHL_acylase"/>
</dbReference>
<dbReference type="eggNOG" id="COG2366">
    <property type="taxonomic scope" value="Bacteria"/>
</dbReference>
<keyword evidence="5" id="KW-1133">Transmembrane helix</keyword>
<dbReference type="Gene3D" id="2.30.120.10">
    <property type="match status" value="1"/>
</dbReference>